<dbReference type="InterPro" id="IPR002821">
    <property type="entry name" value="Hydantoinase_A"/>
</dbReference>
<dbReference type="InterPro" id="IPR003692">
    <property type="entry name" value="Hydantoinase_B"/>
</dbReference>
<dbReference type="InterPro" id="IPR008040">
    <property type="entry name" value="Hydant_A_N"/>
</dbReference>
<feature type="domain" description="Hydantoinase B/oxoprolinase" evidence="3">
    <location>
        <begin position="561"/>
        <end position="719"/>
    </location>
</feature>
<comment type="similarity">
    <text evidence="1">Belongs to the oxoprolinase family.</text>
</comment>
<dbReference type="Pfam" id="PF01968">
    <property type="entry name" value="Hydantoinase_A"/>
    <property type="match status" value="1"/>
</dbReference>
<evidence type="ECO:0000256" key="1">
    <source>
        <dbReference type="ARBA" id="ARBA00010403"/>
    </source>
</evidence>
<dbReference type="Pfam" id="PF05378">
    <property type="entry name" value="Hydant_A_N"/>
    <property type="match status" value="1"/>
</dbReference>
<dbReference type="PANTHER" id="PTHR11365">
    <property type="entry name" value="5-OXOPROLINASE RELATED"/>
    <property type="match status" value="1"/>
</dbReference>
<name>A0A4R8TD10_9PEZI</name>
<reference evidence="5 6" key="1">
    <citation type="submission" date="2018-11" db="EMBL/GenBank/DDBJ databases">
        <title>Genome sequence and assembly of Colletotrichum sidae.</title>
        <authorList>
            <person name="Gan P."/>
            <person name="Shirasu K."/>
        </authorList>
    </citation>
    <scope>NUCLEOTIDE SEQUENCE [LARGE SCALE GENOMIC DNA]</scope>
    <source>
        <strain evidence="5 6">CBS 518.97</strain>
    </source>
</reference>
<dbReference type="Proteomes" id="UP000295604">
    <property type="component" value="Unassembled WGS sequence"/>
</dbReference>
<accession>A0A4R8TD10</accession>
<protein>
    <recommendedName>
        <fullName evidence="7">5-oxoprolinase</fullName>
    </recommendedName>
</protein>
<evidence type="ECO:0000259" key="3">
    <source>
        <dbReference type="Pfam" id="PF02538"/>
    </source>
</evidence>
<dbReference type="Pfam" id="PF02538">
    <property type="entry name" value="Hydantoinase_B"/>
    <property type="match status" value="2"/>
</dbReference>
<organism evidence="5 6">
    <name type="scientific">Colletotrichum sidae</name>
    <dbReference type="NCBI Taxonomy" id="1347389"/>
    <lineage>
        <taxon>Eukaryota</taxon>
        <taxon>Fungi</taxon>
        <taxon>Dikarya</taxon>
        <taxon>Ascomycota</taxon>
        <taxon>Pezizomycotina</taxon>
        <taxon>Sordariomycetes</taxon>
        <taxon>Hypocreomycetidae</taxon>
        <taxon>Glomerellales</taxon>
        <taxon>Glomerellaceae</taxon>
        <taxon>Colletotrichum</taxon>
        <taxon>Colletotrichum orbiculare species complex</taxon>
    </lineage>
</organism>
<evidence type="ECO:0000259" key="2">
    <source>
        <dbReference type="Pfam" id="PF01968"/>
    </source>
</evidence>
<evidence type="ECO:0000259" key="4">
    <source>
        <dbReference type="Pfam" id="PF05378"/>
    </source>
</evidence>
<feature type="domain" description="Hydantoinase A/oxoprolinase" evidence="2">
    <location>
        <begin position="237"/>
        <end position="376"/>
    </location>
</feature>
<dbReference type="GO" id="GO:0006749">
    <property type="term" value="P:glutathione metabolic process"/>
    <property type="evidence" value="ECO:0007669"/>
    <property type="project" value="TreeGrafter"/>
</dbReference>
<dbReference type="AlphaFoldDB" id="A0A4R8TD10"/>
<comment type="caution">
    <text evidence="5">The sequence shown here is derived from an EMBL/GenBank/DDBJ whole genome shotgun (WGS) entry which is preliminary data.</text>
</comment>
<dbReference type="GO" id="GO:0017168">
    <property type="term" value="F:5-oxoprolinase (ATP-hydrolyzing) activity"/>
    <property type="evidence" value="ECO:0007669"/>
    <property type="project" value="TreeGrafter"/>
</dbReference>
<dbReference type="GO" id="GO:0005829">
    <property type="term" value="C:cytosol"/>
    <property type="evidence" value="ECO:0007669"/>
    <property type="project" value="TreeGrafter"/>
</dbReference>
<dbReference type="InterPro" id="IPR045079">
    <property type="entry name" value="Oxoprolinase-like"/>
</dbReference>
<evidence type="ECO:0000313" key="5">
    <source>
        <dbReference type="EMBL" id="TEA15782.1"/>
    </source>
</evidence>
<gene>
    <name evidence="5" type="ORF">C8034_v002313</name>
</gene>
<evidence type="ECO:0000313" key="6">
    <source>
        <dbReference type="Proteomes" id="UP000295604"/>
    </source>
</evidence>
<dbReference type="PANTHER" id="PTHR11365:SF9">
    <property type="entry name" value="5-OXOPROLINASE"/>
    <property type="match status" value="1"/>
</dbReference>
<proteinExistence type="inferred from homology"/>
<dbReference type="EMBL" id="QAPF01000126">
    <property type="protein sequence ID" value="TEA15782.1"/>
    <property type="molecule type" value="Genomic_DNA"/>
</dbReference>
<evidence type="ECO:0008006" key="7">
    <source>
        <dbReference type="Google" id="ProtNLM"/>
    </source>
</evidence>
<sequence>MRSAVAEEEVRIAIDRGGTFCDFWARISGHEKDVVFKVMSVCPDEYDDAPTEGIRRILEAATGSTIARGTPLDLSPVESIRMGTTVATNALLERKGERVALLITKGFGDLLVIGNQARPRLFDLSVRKLDRLYERVVEGRRRIPTRLGWKPPSDPDLFHGVNGEVLRGIRKLDAEAVRRDLDMLWTQGYRSLAIALKHSYNFPDHELEIGKLARDMGFKVSLSSQLQAMINLVPRAQGFKGELEDEHDSKLLLSQSHGGLVKFSALTGLRAILSGPAGGVIGYAKTCYDTSDKTPVLGFDMGGTLEHVFESTIAEVPIQCPQLDVNTVAAGGGSVLAWTGGLFKVRPESAGAYPGPACYGNGGPLTISDANCFLGRSLYCAASSRKQRIYFEKGGWTSAPVFHIQNLSECTKAQGPAVIFDETRTVILDHDSHAVVLEEHLVIDIAGRDEKALSTQEVDPIKLSVFGHRLMSIAEQMGRTLQKTSISTNIKERLDYSCAIFSASGGLVANAPHIPGHLWSMSTTIRYWAEKYGRDGLEPGDVILSNHPLRRRDASPRPHRHHADIGGILAGSMPPNSTELWKEGAAIESFKLVSRGVFDEAGLVHELSVKPARYHGCSGTRTLRDNIADLKASVAANNRGIRLIQDLVRQYSWPVVEFYKEAIQQTAQDGVRALLKGFGKRFGGRPLKAVDWLDDGTALALCVTIDERDGSALFDFTGHGA</sequence>
<feature type="domain" description="Hydantoinase/oxoprolinase N-terminal" evidence="4">
    <location>
        <begin position="11"/>
        <end position="216"/>
    </location>
</feature>
<keyword evidence="6" id="KW-1185">Reference proteome</keyword>
<feature type="domain" description="Hydantoinase B/oxoprolinase" evidence="3">
    <location>
        <begin position="459"/>
        <end position="549"/>
    </location>
</feature>